<feature type="transmembrane region" description="Helical" evidence="1">
    <location>
        <begin position="36"/>
        <end position="56"/>
    </location>
</feature>
<evidence type="ECO:0000313" key="3">
    <source>
        <dbReference type="Proteomes" id="UP001620409"/>
    </source>
</evidence>
<sequence>MEMETVDRIEHLARGFAVVLVALVGLQTLSGEIEGQMGPFATFAALACIGLSWHARLIRGCLGHQPKLFVIVVATCVAAMTAAFLAAMPGHAQATVAPFG</sequence>
<organism evidence="2 3">
    <name type="scientific">Dyella humi</name>
    <dbReference type="NCBI Taxonomy" id="1770547"/>
    <lineage>
        <taxon>Bacteria</taxon>
        <taxon>Pseudomonadati</taxon>
        <taxon>Pseudomonadota</taxon>
        <taxon>Gammaproteobacteria</taxon>
        <taxon>Lysobacterales</taxon>
        <taxon>Rhodanobacteraceae</taxon>
        <taxon>Dyella</taxon>
    </lineage>
</organism>
<proteinExistence type="predicted"/>
<gene>
    <name evidence="2" type="ORF">ISP18_12350</name>
</gene>
<dbReference type="Proteomes" id="UP001620409">
    <property type="component" value="Unassembled WGS sequence"/>
</dbReference>
<accession>A0ABW8IM75</accession>
<feature type="transmembrane region" description="Helical" evidence="1">
    <location>
        <begin position="12"/>
        <end position="30"/>
    </location>
</feature>
<dbReference type="EMBL" id="JADIKI010000023">
    <property type="protein sequence ID" value="MFK2855384.1"/>
    <property type="molecule type" value="Genomic_DNA"/>
</dbReference>
<reference evidence="2 3" key="1">
    <citation type="submission" date="2020-10" db="EMBL/GenBank/DDBJ databases">
        <title>Phylogeny of dyella-like bacteria.</title>
        <authorList>
            <person name="Fu J."/>
        </authorList>
    </citation>
    <scope>NUCLEOTIDE SEQUENCE [LARGE SCALE GENOMIC DNA]</scope>
    <source>
        <strain evidence="2 3">DHG40</strain>
    </source>
</reference>
<name>A0ABW8IM75_9GAMM</name>
<comment type="caution">
    <text evidence="2">The sequence shown here is derived from an EMBL/GenBank/DDBJ whole genome shotgun (WGS) entry which is preliminary data.</text>
</comment>
<keyword evidence="1" id="KW-0472">Membrane</keyword>
<evidence type="ECO:0000256" key="1">
    <source>
        <dbReference type="SAM" id="Phobius"/>
    </source>
</evidence>
<keyword evidence="1" id="KW-0812">Transmembrane</keyword>
<evidence type="ECO:0000313" key="2">
    <source>
        <dbReference type="EMBL" id="MFK2855384.1"/>
    </source>
</evidence>
<keyword evidence="3" id="KW-1185">Reference proteome</keyword>
<feature type="transmembrane region" description="Helical" evidence="1">
    <location>
        <begin position="68"/>
        <end position="88"/>
    </location>
</feature>
<protein>
    <submittedName>
        <fullName evidence="2">Uncharacterized protein</fullName>
    </submittedName>
</protein>
<dbReference type="RefSeq" id="WP_380012137.1">
    <property type="nucleotide sequence ID" value="NZ_JADIKI010000023.1"/>
</dbReference>
<keyword evidence="1" id="KW-1133">Transmembrane helix</keyword>